<dbReference type="InterPro" id="IPR025529">
    <property type="entry name" value="DUF4416"/>
</dbReference>
<evidence type="ECO:0000313" key="2">
    <source>
        <dbReference type="Proteomes" id="UP000323917"/>
    </source>
</evidence>
<dbReference type="KEGG" id="bgok:Pr1d_44380"/>
<keyword evidence="2" id="KW-1185">Reference proteome</keyword>
<dbReference type="Pfam" id="PF14385">
    <property type="entry name" value="DUF4416"/>
    <property type="match status" value="1"/>
</dbReference>
<sequence length="180" mass="20171">MGNISSPKPVLLLIAISSRYDAALEWAREKITTAFGPAGATSPAFDFTETDYYTSTMGTELKKQFIVSAAPIDPGDLSAIKRLTNEWEAEYTASAGHPEPRPLNLDPGYLTLAKLVLASTKDHAHRIYLADGIYAEVTLSFRAKSWHAFDWTYPDYQRDDFQEFFTESRNLLRENPLTGN</sequence>
<dbReference type="Proteomes" id="UP000323917">
    <property type="component" value="Chromosome"/>
</dbReference>
<dbReference type="AlphaFoldDB" id="A0A5B9QDQ9"/>
<dbReference type="EMBL" id="CP042913">
    <property type="protein sequence ID" value="QEG37098.1"/>
    <property type="molecule type" value="Genomic_DNA"/>
</dbReference>
<organism evidence="1 2">
    <name type="scientific">Bythopirellula goksoeyrii</name>
    <dbReference type="NCBI Taxonomy" id="1400387"/>
    <lineage>
        <taxon>Bacteria</taxon>
        <taxon>Pseudomonadati</taxon>
        <taxon>Planctomycetota</taxon>
        <taxon>Planctomycetia</taxon>
        <taxon>Pirellulales</taxon>
        <taxon>Lacipirellulaceae</taxon>
        <taxon>Bythopirellula</taxon>
    </lineage>
</organism>
<proteinExistence type="predicted"/>
<name>A0A5B9QDQ9_9BACT</name>
<dbReference type="RefSeq" id="WP_148075374.1">
    <property type="nucleotide sequence ID" value="NZ_CP042913.1"/>
</dbReference>
<accession>A0A5B9QDQ9</accession>
<dbReference type="OrthoDB" id="9788989at2"/>
<protein>
    <recommendedName>
        <fullName evidence="3">DUF4416 domain-containing protein</fullName>
    </recommendedName>
</protein>
<gene>
    <name evidence="1" type="ORF">Pr1d_44380</name>
</gene>
<evidence type="ECO:0008006" key="3">
    <source>
        <dbReference type="Google" id="ProtNLM"/>
    </source>
</evidence>
<evidence type="ECO:0000313" key="1">
    <source>
        <dbReference type="EMBL" id="QEG37098.1"/>
    </source>
</evidence>
<reference evidence="1 2" key="1">
    <citation type="submission" date="2019-08" db="EMBL/GenBank/DDBJ databases">
        <title>Deep-cultivation of Planctomycetes and their phenomic and genomic characterization uncovers novel biology.</title>
        <authorList>
            <person name="Wiegand S."/>
            <person name="Jogler M."/>
            <person name="Boedeker C."/>
            <person name="Pinto D."/>
            <person name="Vollmers J."/>
            <person name="Rivas-Marin E."/>
            <person name="Kohn T."/>
            <person name="Peeters S.H."/>
            <person name="Heuer A."/>
            <person name="Rast P."/>
            <person name="Oberbeckmann S."/>
            <person name="Bunk B."/>
            <person name="Jeske O."/>
            <person name="Meyerdierks A."/>
            <person name="Storesund J.E."/>
            <person name="Kallscheuer N."/>
            <person name="Luecker S."/>
            <person name="Lage O.M."/>
            <person name="Pohl T."/>
            <person name="Merkel B.J."/>
            <person name="Hornburger P."/>
            <person name="Mueller R.-W."/>
            <person name="Bruemmer F."/>
            <person name="Labrenz M."/>
            <person name="Spormann A.M."/>
            <person name="Op den Camp H."/>
            <person name="Overmann J."/>
            <person name="Amann R."/>
            <person name="Jetten M.S.M."/>
            <person name="Mascher T."/>
            <person name="Medema M.H."/>
            <person name="Devos D.P."/>
            <person name="Kaster A.-K."/>
            <person name="Ovreas L."/>
            <person name="Rohde M."/>
            <person name="Galperin M.Y."/>
            <person name="Jogler C."/>
        </authorList>
    </citation>
    <scope>NUCLEOTIDE SEQUENCE [LARGE SCALE GENOMIC DNA]</scope>
    <source>
        <strain evidence="1 2">Pr1d</strain>
    </source>
</reference>